<name>A0ABM8RPI3_9BURK</name>
<accession>A0ABM8RPI3</accession>
<dbReference type="Proteomes" id="UP000672526">
    <property type="component" value="Unassembled WGS sequence"/>
</dbReference>
<organism evidence="1 2">
    <name type="scientific">Paraburkholderia haematera</name>
    <dbReference type="NCBI Taxonomy" id="2793077"/>
    <lineage>
        <taxon>Bacteria</taxon>
        <taxon>Pseudomonadati</taxon>
        <taxon>Pseudomonadota</taxon>
        <taxon>Betaproteobacteria</taxon>
        <taxon>Burkholderiales</taxon>
        <taxon>Burkholderiaceae</taxon>
        <taxon>Paraburkholderia</taxon>
    </lineage>
</organism>
<comment type="caution">
    <text evidence="1">The sequence shown here is derived from an EMBL/GenBank/DDBJ whole genome shotgun (WGS) entry which is preliminary data.</text>
</comment>
<dbReference type="EMBL" id="CAJNBK010000009">
    <property type="protein sequence ID" value="CAE6764626.1"/>
    <property type="molecule type" value="Genomic_DNA"/>
</dbReference>
<gene>
    <name evidence="1" type="ORF">R69888_03573</name>
</gene>
<keyword evidence="2" id="KW-1185">Reference proteome</keyword>
<reference evidence="1 2" key="1">
    <citation type="submission" date="2021-02" db="EMBL/GenBank/DDBJ databases">
        <authorList>
            <person name="Vanwijnsberghe S."/>
        </authorList>
    </citation>
    <scope>NUCLEOTIDE SEQUENCE [LARGE SCALE GENOMIC DNA]</scope>
    <source>
        <strain evidence="1 2">LMG 31837</strain>
    </source>
</reference>
<proteinExistence type="predicted"/>
<evidence type="ECO:0000313" key="2">
    <source>
        <dbReference type="Proteomes" id="UP000672526"/>
    </source>
</evidence>
<sequence>MIQMYLVTLFSHPDRHGFMTVSIAKERVILTIPTIGYQRYELHAYSRQVFRDPYANGPRPFSSIVRIDNIPSTEVKALRQAALFDTVSPTTAGDAIDLAMQYGKDIVDGKVPAAGLRHAECQSVPSSSGAGHAISALCSPRRRYRLSCQFSRFSPSGCAWPFV</sequence>
<protein>
    <submittedName>
        <fullName evidence="1">Uncharacterized protein</fullName>
    </submittedName>
</protein>
<evidence type="ECO:0000313" key="1">
    <source>
        <dbReference type="EMBL" id="CAE6764626.1"/>
    </source>
</evidence>